<evidence type="ECO:0000313" key="1">
    <source>
        <dbReference type="EMBL" id="KAF6094800.1"/>
    </source>
</evidence>
<name>A0A833ZIV3_9CHIR</name>
<sequence>MLSHPRWLTSRTLNKGDNEVPVLMRSLLGFYPLLPKALLPSAPSQDPSSKIHSLLFPHPSCLISHRGLEILCPWCLTSPSSPPMLTAHVLGQVFTFPTSLRNTSLHHSQKDLSKVHTLHIG</sequence>
<evidence type="ECO:0000313" key="2">
    <source>
        <dbReference type="Proteomes" id="UP000664940"/>
    </source>
</evidence>
<reference evidence="1 2" key="1">
    <citation type="journal article" date="2020" name="Nature">
        <title>Six reference-quality genomes reveal evolution of bat adaptations.</title>
        <authorList>
            <person name="Jebb D."/>
            <person name="Huang Z."/>
            <person name="Pippel M."/>
            <person name="Hughes G.M."/>
            <person name="Lavrichenko K."/>
            <person name="Devanna P."/>
            <person name="Winkler S."/>
            <person name="Jermiin L.S."/>
            <person name="Skirmuntt E.C."/>
            <person name="Katzourakis A."/>
            <person name="Burkitt-Gray L."/>
            <person name="Ray D.A."/>
            <person name="Sullivan K.A.M."/>
            <person name="Roscito J.G."/>
            <person name="Kirilenko B.M."/>
            <person name="Davalos L.M."/>
            <person name="Corthals A.P."/>
            <person name="Power M.L."/>
            <person name="Jones G."/>
            <person name="Ransome R.D."/>
            <person name="Dechmann D.K.N."/>
            <person name="Locatelli A.G."/>
            <person name="Puechmaille S.J."/>
            <person name="Fedrigo O."/>
            <person name="Jarvis E.D."/>
            <person name="Hiller M."/>
            <person name="Vernes S.C."/>
            <person name="Myers E.W."/>
            <person name="Teeling E.C."/>
        </authorList>
    </citation>
    <scope>NUCLEOTIDE SEQUENCE [LARGE SCALE GENOMIC DNA]</scope>
    <source>
        <strain evidence="1">Bat1K_MPI-CBG_1</strain>
    </source>
</reference>
<organism evidence="1 2">
    <name type="scientific">Phyllostomus discolor</name>
    <name type="common">pale spear-nosed bat</name>
    <dbReference type="NCBI Taxonomy" id="89673"/>
    <lineage>
        <taxon>Eukaryota</taxon>
        <taxon>Metazoa</taxon>
        <taxon>Chordata</taxon>
        <taxon>Craniata</taxon>
        <taxon>Vertebrata</taxon>
        <taxon>Euteleostomi</taxon>
        <taxon>Mammalia</taxon>
        <taxon>Eutheria</taxon>
        <taxon>Laurasiatheria</taxon>
        <taxon>Chiroptera</taxon>
        <taxon>Yangochiroptera</taxon>
        <taxon>Phyllostomidae</taxon>
        <taxon>Phyllostominae</taxon>
        <taxon>Phyllostomus</taxon>
    </lineage>
</organism>
<protein>
    <submittedName>
        <fullName evidence="1">Uncharacterized protein</fullName>
    </submittedName>
</protein>
<comment type="caution">
    <text evidence="1">The sequence shown here is derived from an EMBL/GenBank/DDBJ whole genome shotgun (WGS) entry which is preliminary data.</text>
</comment>
<proteinExistence type="predicted"/>
<gene>
    <name evidence="1" type="ORF">HJG60_011892</name>
</gene>
<dbReference type="AlphaFoldDB" id="A0A833ZIV3"/>
<dbReference type="Proteomes" id="UP000664940">
    <property type="component" value="Unassembled WGS sequence"/>
</dbReference>
<dbReference type="EMBL" id="JABVXQ010000008">
    <property type="protein sequence ID" value="KAF6094800.1"/>
    <property type="molecule type" value="Genomic_DNA"/>
</dbReference>
<accession>A0A833ZIV3</accession>